<sequence length="729" mass="81522">MATPQFEHSSQPALEASASSDVVVSSDAGMIAETSQPIVYPKKRGKRPGVPKGFWGWQLLWLFFLLGFGTTATGALLWLLTTPPPPNCEEISAISAAGDRLHCADQSTKSGKLEDIQAAFALVNSWPEDHPLQNQGRQMMREWSQRLIFFANQRLEAGDLQGALDLVALVPADSPAYEEVQRAMVGWQNYWDEGLNLARQAENAMKSQDWNQAFRYIQAVGKLNNVHWNTNRFNELLDRLSLERQGEQRLKEAANIAKRSTPESLVEAIELANKVDEQLFIVSLAKKEITSWSQKLLELAVSATEKQDFDQGIKIARMVPSYSPVHREAKDIILLTELQQVISNQSLGQPLLQMATLIEGQAALERIPSDRLLYQETKAMVDDASAKIQDLVGIQLASTIAKVNHPWALQLAIDQAQMIAPERPRRLQAQTLVAHWRNEVQRIQDRPYILIAREAARTETVDGFRTAVAYAENVALGRPLRIEAQTLIAEWTKRIQIIEDQPIFSEALALAQDHKLSEAVKKASEIGRGRALYNDAQEKIAAWVTTIQTAEDQPILDSAYSLASRGRLTAAINEASKIGSGRALYFEARNAIARWSAERNAIWASQRAAEESYRAPARQSYDNSRSYESSYSDNWSSNEPSYSDNWSSNEPSYSNNWDSYSSGYSDNWGSNESSYSNNWDSYSSGYSDYVAPAPAPAYEPAVPAPAYEPAQRRLFLEITALPISNFFLE</sequence>
<organism evidence="3 4">
    <name type="scientific">Limnospira fusiformis PMC 851.14</name>
    <dbReference type="NCBI Taxonomy" id="2219512"/>
    <lineage>
        <taxon>Bacteria</taxon>
        <taxon>Bacillati</taxon>
        <taxon>Cyanobacteriota</taxon>
        <taxon>Cyanophyceae</taxon>
        <taxon>Oscillatoriophycideae</taxon>
        <taxon>Oscillatoriales</taxon>
        <taxon>Sirenicapillariaceae</taxon>
        <taxon>Limnospira</taxon>
    </lineage>
</organism>
<feature type="compositionally biased region" description="Low complexity" evidence="1">
    <location>
        <begin position="620"/>
        <end position="641"/>
    </location>
</feature>
<feature type="transmembrane region" description="Helical" evidence="2">
    <location>
        <begin position="54"/>
        <end position="80"/>
    </location>
</feature>
<evidence type="ECO:0000256" key="2">
    <source>
        <dbReference type="SAM" id="Phobius"/>
    </source>
</evidence>
<keyword evidence="2" id="KW-1133">Transmembrane helix</keyword>
<evidence type="ECO:0008006" key="5">
    <source>
        <dbReference type="Google" id="ProtNLM"/>
    </source>
</evidence>
<evidence type="ECO:0000313" key="4">
    <source>
        <dbReference type="Proteomes" id="UP001387447"/>
    </source>
</evidence>
<reference evidence="3 4" key="1">
    <citation type="journal article" date="2024" name="Front. Microbiol.">
        <title>Transcriptomic insights into the dominance of two phototrophs throughout the water column of a tropical hypersaline-alkaline crater lake (Dziani Dzaha, Mayotte).</title>
        <authorList>
            <person name="Duperron S."/>
            <person name="Halary S."/>
            <person name="Bouly J.-P."/>
            <person name="Roussel T."/>
            <person name="Hugoni M."/>
            <person name="Bruto M."/>
            <person name="Oger P."/>
            <person name="Duval C."/>
            <person name="Woo A."/>
            <person name="Jezequiel D."/>
            <person name="Ader M."/>
            <person name="Leboulanger C."/>
            <person name="Agogue H."/>
            <person name="Grossi V."/>
            <person name="Trousselier M."/>
            <person name="Bernard C."/>
        </authorList>
    </citation>
    <scope>NUCLEOTIDE SEQUENCE [LARGE SCALE GENOMIC DNA]</scope>
    <source>
        <strain evidence="3 4">PMC 851.14</strain>
    </source>
</reference>
<dbReference type="RefSeq" id="WP_368662833.1">
    <property type="nucleotide sequence ID" value="NZ_JBBWYZ010000003.1"/>
</dbReference>
<dbReference type="EMBL" id="JBBWYZ010000003">
    <property type="protein sequence ID" value="MEK9510797.1"/>
    <property type="molecule type" value="Genomic_DNA"/>
</dbReference>
<evidence type="ECO:0000313" key="3">
    <source>
        <dbReference type="EMBL" id="MEK9510797.1"/>
    </source>
</evidence>
<keyword evidence="4" id="KW-1185">Reference proteome</keyword>
<keyword evidence="2" id="KW-0472">Membrane</keyword>
<name>A0ABU9EFU2_LIMFS</name>
<feature type="region of interest" description="Disordered" evidence="1">
    <location>
        <begin position="614"/>
        <end position="648"/>
    </location>
</feature>
<evidence type="ECO:0000256" key="1">
    <source>
        <dbReference type="SAM" id="MobiDB-lite"/>
    </source>
</evidence>
<comment type="caution">
    <text evidence="3">The sequence shown here is derived from an EMBL/GenBank/DDBJ whole genome shotgun (WGS) entry which is preliminary data.</text>
</comment>
<gene>
    <name evidence="3" type="ORF">AAEJ74_03625</name>
</gene>
<accession>A0ABU9EFU2</accession>
<protein>
    <recommendedName>
        <fullName evidence="5">Chromosome segregation ATPase</fullName>
    </recommendedName>
</protein>
<proteinExistence type="predicted"/>
<keyword evidence="2" id="KW-0812">Transmembrane</keyword>
<dbReference type="Proteomes" id="UP001387447">
    <property type="component" value="Unassembled WGS sequence"/>
</dbReference>